<dbReference type="AlphaFoldDB" id="A0A1R2ARB8"/>
<name>A0A1R2ARB8_9CILI</name>
<accession>A0A1R2ARB8</accession>
<protein>
    <submittedName>
        <fullName evidence="2">Uncharacterized protein</fullName>
    </submittedName>
</protein>
<sequence>MESSGITKYSLSIPLSPPSLDLGAFSLLSETESDRVNTNSFVAQISELKAQLEIVNEDRQRLKRENEKLKQEKNNELSKVLAAHAETQKHLDNDKLISLKNEVLKLRRECEKKDKLLNMMRSLLGGKELTNLFRESQENNAKVVASPMKNLNSHNSKLPATRNSLKVNRSISPYIKNT</sequence>
<proteinExistence type="predicted"/>
<dbReference type="Proteomes" id="UP000187209">
    <property type="component" value="Unassembled WGS sequence"/>
</dbReference>
<dbReference type="EMBL" id="MPUH01001572">
    <property type="protein sequence ID" value="OMJ67059.1"/>
    <property type="molecule type" value="Genomic_DNA"/>
</dbReference>
<dbReference type="OrthoDB" id="325545at2759"/>
<keyword evidence="1" id="KW-0175">Coiled coil</keyword>
<organism evidence="2 3">
    <name type="scientific">Stentor coeruleus</name>
    <dbReference type="NCBI Taxonomy" id="5963"/>
    <lineage>
        <taxon>Eukaryota</taxon>
        <taxon>Sar</taxon>
        <taxon>Alveolata</taxon>
        <taxon>Ciliophora</taxon>
        <taxon>Postciliodesmatophora</taxon>
        <taxon>Heterotrichea</taxon>
        <taxon>Heterotrichida</taxon>
        <taxon>Stentoridae</taxon>
        <taxon>Stentor</taxon>
    </lineage>
</organism>
<evidence type="ECO:0000313" key="2">
    <source>
        <dbReference type="EMBL" id="OMJ67059.1"/>
    </source>
</evidence>
<evidence type="ECO:0000313" key="3">
    <source>
        <dbReference type="Proteomes" id="UP000187209"/>
    </source>
</evidence>
<keyword evidence="3" id="KW-1185">Reference proteome</keyword>
<evidence type="ECO:0000256" key="1">
    <source>
        <dbReference type="SAM" id="Coils"/>
    </source>
</evidence>
<feature type="coiled-coil region" evidence="1">
    <location>
        <begin position="45"/>
        <end position="116"/>
    </location>
</feature>
<comment type="caution">
    <text evidence="2">The sequence shown here is derived from an EMBL/GenBank/DDBJ whole genome shotgun (WGS) entry which is preliminary data.</text>
</comment>
<reference evidence="2 3" key="1">
    <citation type="submission" date="2016-11" db="EMBL/GenBank/DDBJ databases">
        <title>The macronuclear genome of Stentor coeruleus: a giant cell with tiny introns.</title>
        <authorList>
            <person name="Slabodnick M."/>
            <person name="Ruby J.G."/>
            <person name="Reiff S.B."/>
            <person name="Swart E.C."/>
            <person name="Gosai S."/>
            <person name="Prabakaran S."/>
            <person name="Witkowska E."/>
            <person name="Larue G.E."/>
            <person name="Fisher S."/>
            <person name="Freeman R.M."/>
            <person name="Gunawardena J."/>
            <person name="Chu W."/>
            <person name="Stover N.A."/>
            <person name="Gregory B.D."/>
            <person name="Nowacki M."/>
            <person name="Derisi J."/>
            <person name="Roy S.W."/>
            <person name="Marshall W.F."/>
            <person name="Sood P."/>
        </authorList>
    </citation>
    <scope>NUCLEOTIDE SEQUENCE [LARGE SCALE GENOMIC DNA]</scope>
    <source>
        <strain evidence="2">WM001</strain>
    </source>
</reference>
<gene>
    <name evidence="2" type="ORF">SteCoe_35876</name>
</gene>